<comment type="caution">
    <text evidence="1">The sequence shown here is derived from an EMBL/GenBank/DDBJ whole genome shotgun (WGS) entry which is preliminary data.</text>
</comment>
<evidence type="ECO:0000313" key="1">
    <source>
        <dbReference type="EMBL" id="KAL0913801.1"/>
    </source>
</evidence>
<reference evidence="1 2" key="1">
    <citation type="journal article" date="2024" name="Plant Biotechnol. J.">
        <title>Dendrobium thyrsiflorum genome and its molecular insights into genes involved in important horticultural traits.</title>
        <authorList>
            <person name="Chen B."/>
            <person name="Wang J.Y."/>
            <person name="Zheng P.J."/>
            <person name="Li K.L."/>
            <person name="Liang Y.M."/>
            <person name="Chen X.F."/>
            <person name="Zhang C."/>
            <person name="Zhao X."/>
            <person name="He X."/>
            <person name="Zhang G.Q."/>
            <person name="Liu Z.J."/>
            <person name="Xu Q."/>
        </authorList>
    </citation>
    <scope>NUCLEOTIDE SEQUENCE [LARGE SCALE GENOMIC DNA]</scope>
    <source>
        <strain evidence="1">GZMU011</strain>
    </source>
</reference>
<dbReference type="EMBL" id="JANQDX010000013">
    <property type="protein sequence ID" value="KAL0913801.1"/>
    <property type="molecule type" value="Genomic_DNA"/>
</dbReference>
<name>A0ABD0UMC8_DENTH</name>
<keyword evidence="2" id="KW-1185">Reference proteome</keyword>
<protein>
    <submittedName>
        <fullName evidence="1">Uncharacterized protein</fullName>
    </submittedName>
</protein>
<proteinExistence type="predicted"/>
<organism evidence="1 2">
    <name type="scientific">Dendrobium thyrsiflorum</name>
    <name type="common">Pinecone-like raceme dendrobium</name>
    <name type="synonym">Orchid</name>
    <dbReference type="NCBI Taxonomy" id="117978"/>
    <lineage>
        <taxon>Eukaryota</taxon>
        <taxon>Viridiplantae</taxon>
        <taxon>Streptophyta</taxon>
        <taxon>Embryophyta</taxon>
        <taxon>Tracheophyta</taxon>
        <taxon>Spermatophyta</taxon>
        <taxon>Magnoliopsida</taxon>
        <taxon>Liliopsida</taxon>
        <taxon>Asparagales</taxon>
        <taxon>Orchidaceae</taxon>
        <taxon>Epidendroideae</taxon>
        <taxon>Malaxideae</taxon>
        <taxon>Dendrobiinae</taxon>
        <taxon>Dendrobium</taxon>
    </lineage>
</organism>
<dbReference type="Proteomes" id="UP001552299">
    <property type="component" value="Unassembled WGS sequence"/>
</dbReference>
<gene>
    <name evidence="1" type="ORF">M5K25_017290</name>
</gene>
<sequence length="75" mass="8390">MDLLSSPASLRLSSARNVAELWEDHKKFTAEELGLLFGGSEEVSGDSSCVYFLPISTEDFWSQNTLTNCPVRHRL</sequence>
<accession>A0ABD0UMC8</accession>
<dbReference type="AlphaFoldDB" id="A0ABD0UMC8"/>
<evidence type="ECO:0000313" key="2">
    <source>
        <dbReference type="Proteomes" id="UP001552299"/>
    </source>
</evidence>